<reference evidence="4 5" key="1">
    <citation type="submission" date="2018-11" db="EMBL/GenBank/DDBJ databases">
        <title>Genome sequencing of Lautropia sp. KCOM 2505 (= ChDC F240).</title>
        <authorList>
            <person name="Kook J.-K."/>
            <person name="Park S.-N."/>
            <person name="Lim Y.K."/>
        </authorList>
    </citation>
    <scope>NUCLEOTIDE SEQUENCE [LARGE SCALE GENOMIC DNA]</scope>
    <source>
        <strain evidence="4 5">KCOM 2505</strain>
    </source>
</reference>
<protein>
    <submittedName>
        <fullName evidence="4">NADH-dependent flavin oxidoreductase</fullName>
    </submittedName>
</protein>
<keyword evidence="1" id="KW-0285">Flavoprotein</keyword>
<dbReference type="OrthoDB" id="8985337at2"/>
<keyword evidence="5" id="KW-1185">Reference proteome</keyword>
<comment type="caution">
    <text evidence="4">The sequence shown here is derived from an EMBL/GenBank/DDBJ whole genome shotgun (WGS) entry which is preliminary data.</text>
</comment>
<dbReference type="PANTHER" id="PTHR43656">
    <property type="entry name" value="BINDING OXIDOREDUCTASE, PUTATIVE (AFU_ORTHOLOGUE AFUA_2G08260)-RELATED"/>
    <property type="match status" value="1"/>
</dbReference>
<gene>
    <name evidence="4" type="ORF">EHV23_10075</name>
</gene>
<evidence type="ECO:0000313" key="4">
    <source>
        <dbReference type="EMBL" id="RRN43755.1"/>
    </source>
</evidence>
<evidence type="ECO:0000256" key="2">
    <source>
        <dbReference type="ARBA" id="ARBA00023002"/>
    </source>
</evidence>
<feature type="domain" description="NADH:flavin oxidoreductase/NADH oxidase N-terminal" evidence="3">
    <location>
        <begin position="8"/>
        <end position="324"/>
    </location>
</feature>
<dbReference type="AlphaFoldDB" id="A0A3R8NQU0"/>
<evidence type="ECO:0000313" key="5">
    <source>
        <dbReference type="Proteomes" id="UP000270261"/>
    </source>
</evidence>
<name>A0A3R8NQU0_9BURK</name>
<sequence length="372" mass="40613">MDNRFSPLFEPFTLNNAVTIDNRLVVAPMTHYSSHDDGSLSDEERAFLAGRATGFGMFITAATLVSPEGKAFTGQPYAFRDAHLPSLTETAALIKGQGAKAILQIHHGGDRAIVDGAVSPSGTGTTRALADNEIQSLVTAFGKAAALAIDAGFDGVEIHGANGYLLQQFFSAQSNQRTDRWGGSLQNRMRFPLAVVDAVVEQKRRAGRDDFIIGYRFSPEEAGDQGLTMADTFALVDALVQKPLQYLHVSLWDFHRKARRGADTSLTRIELLHRRIAGRLPLIGVGCLLSADQVLQAHETGWAEFIAVGKAVMINPSFALLVRHGDTGSIATAIDPAHPERYRYPANLWQQQLRGLAYLPPLKDRDWQPVNI</sequence>
<dbReference type="Proteomes" id="UP000270261">
    <property type="component" value="Unassembled WGS sequence"/>
</dbReference>
<dbReference type="Gene3D" id="3.20.20.70">
    <property type="entry name" value="Aldolase class I"/>
    <property type="match status" value="1"/>
</dbReference>
<evidence type="ECO:0000256" key="1">
    <source>
        <dbReference type="ARBA" id="ARBA00022630"/>
    </source>
</evidence>
<dbReference type="InterPro" id="IPR001155">
    <property type="entry name" value="OxRdtase_FMN_N"/>
</dbReference>
<organism evidence="4 5">
    <name type="scientific">Lautropia dentalis</name>
    <dbReference type="NCBI Taxonomy" id="2490857"/>
    <lineage>
        <taxon>Bacteria</taxon>
        <taxon>Pseudomonadati</taxon>
        <taxon>Pseudomonadota</taxon>
        <taxon>Betaproteobacteria</taxon>
        <taxon>Burkholderiales</taxon>
        <taxon>Burkholderiaceae</taxon>
        <taxon>Lautropia</taxon>
    </lineage>
</organism>
<dbReference type="RefSeq" id="WP_125095959.1">
    <property type="nucleotide sequence ID" value="NZ_RRUE01000002.1"/>
</dbReference>
<dbReference type="PANTHER" id="PTHR43656:SF2">
    <property type="entry name" value="BINDING OXIDOREDUCTASE, PUTATIVE (AFU_ORTHOLOGUE AFUA_2G08260)-RELATED"/>
    <property type="match status" value="1"/>
</dbReference>
<accession>A0A3R8NQU0</accession>
<dbReference type="SUPFAM" id="SSF51395">
    <property type="entry name" value="FMN-linked oxidoreductases"/>
    <property type="match status" value="1"/>
</dbReference>
<dbReference type="EMBL" id="RRUE01000002">
    <property type="protein sequence ID" value="RRN43755.1"/>
    <property type="molecule type" value="Genomic_DNA"/>
</dbReference>
<proteinExistence type="predicted"/>
<dbReference type="GO" id="GO:0016491">
    <property type="term" value="F:oxidoreductase activity"/>
    <property type="evidence" value="ECO:0007669"/>
    <property type="project" value="UniProtKB-KW"/>
</dbReference>
<dbReference type="Pfam" id="PF00724">
    <property type="entry name" value="Oxidored_FMN"/>
    <property type="match status" value="1"/>
</dbReference>
<dbReference type="InterPro" id="IPR051799">
    <property type="entry name" value="NADH_flavin_oxidoreductase"/>
</dbReference>
<dbReference type="InterPro" id="IPR013785">
    <property type="entry name" value="Aldolase_TIM"/>
</dbReference>
<keyword evidence="2" id="KW-0560">Oxidoreductase</keyword>
<dbReference type="GO" id="GO:0010181">
    <property type="term" value="F:FMN binding"/>
    <property type="evidence" value="ECO:0007669"/>
    <property type="project" value="InterPro"/>
</dbReference>
<evidence type="ECO:0000259" key="3">
    <source>
        <dbReference type="Pfam" id="PF00724"/>
    </source>
</evidence>
<dbReference type="CDD" id="cd04735">
    <property type="entry name" value="OYE_like_4_FMN"/>
    <property type="match status" value="1"/>
</dbReference>